<evidence type="ECO:0000313" key="2">
    <source>
        <dbReference type="Proteomes" id="UP001187192"/>
    </source>
</evidence>
<accession>A0AA87ZX01</accession>
<dbReference type="Proteomes" id="UP001187192">
    <property type="component" value="Unassembled WGS sequence"/>
</dbReference>
<proteinExistence type="predicted"/>
<sequence>MRSAFLIGGLGRKTDLDNAFLVVDHDSLWSKYYQDKYLKGASFQDFTGKKSDSSIWKSIISMRDIAIKPRRGLREMRCQPTSNCQKLLKRISAVVAELEKSLLATSSNASPNSWLPPSPPWIKQNVDAAVRYDHADQQEHLIFVHTTLPKMYSNFWLSSWSDHPLGCV</sequence>
<dbReference type="EMBL" id="BTGU01000004">
    <property type="protein sequence ID" value="GMN33526.1"/>
    <property type="molecule type" value="Genomic_DNA"/>
</dbReference>
<comment type="caution">
    <text evidence="1">The sequence shown here is derived from an EMBL/GenBank/DDBJ whole genome shotgun (WGS) entry which is preliminary data.</text>
</comment>
<organism evidence="1 2">
    <name type="scientific">Ficus carica</name>
    <name type="common">Common fig</name>
    <dbReference type="NCBI Taxonomy" id="3494"/>
    <lineage>
        <taxon>Eukaryota</taxon>
        <taxon>Viridiplantae</taxon>
        <taxon>Streptophyta</taxon>
        <taxon>Embryophyta</taxon>
        <taxon>Tracheophyta</taxon>
        <taxon>Spermatophyta</taxon>
        <taxon>Magnoliopsida</taxon>
        <taxon>eudicotyledons</taxon>
        <taxon>Gunneridae</taxon>
        <taxon>Pentapetalae</taxon>
        <taxon>rosids</taxon>
        <taxon>fabids</taxon>
        <taxon>Rosales</taxon>
        <taxon>Moraceae</taxon>
        <taxon>Ficeae</taxon>
        <taxon>Ficus</taxon>
    </lineage>
</organism>
<dbReference type="AlphaFoldDB" id="A0AA87ZX01"/>
<evidence type="ECO:0000313" key="1">
    <source>
        <dbReference type="EMBL" id="GMN33526.1"/>
    </source>
</evidence>
<name>A0AA87ZX01_FICCA</name>
<gene>
    <name evidence="1" type="ORF">TIFTF001_004212</name>
</gene>
<protein>
    <submittedName>
        <fullName evidence="1">Uncharacterized protein</fullName>
    </submittedName>
</protein>
<reference evidence="1" key="1">
    <citation type="submission" date="2023-07" db="EMBL/GenBank/DDBJ databases">
        <title>draft genome sequence of fig (Ficus carica).</title>
        <authorList>
            <person name="Takahashi T."/>
            <person name="Nishimura K."/>
        </authorList>
    </citation>
    <scope>NUCLEOTIDE SEQUENCE</scope>
</reference>
<keyword evidence="2" id="KW-1185">Reference proteome</keyword>